<gene>
    <name evidence="1" type="ORF">A4U43_C07F1200</name>
</gene>
<dbReference type="AlphaFoldDB" id="A0A5P1EBL1"/>
<dbReference type="EMBL" id="CM007387">
    <property type="protein sequence ID" value="ONK62179.1"/>
    <property type="molecule type" value="Genomic_DNA"/>
</dbReference>
<evidence type="ECO:0000313" key="1">
    <source>
        <dbReference type="EMBL" id="ONK62179.1"/>
    </source>
</evidence>
<evidence type="ECO:0000313" key="2">
    <source>
        <dbReference type="Proteomes" id="UP000243459"/>
    </source>
</evidence>
<reference evidence="2" key="1">
    <citation type="journal article" date="2017" name="Nat. Commun.">
        <title>The asparagus genome sheds light on the origin and evolution of a young Y chromosome.</title>
        <authorList>
            <person name="Harkess A."/>
            <person name="Zhou J."/>
            <person name="Xu C."/>
            <person name="Bowers J.E."/>
            <person name="Van der Hulst R."/>
            <person name="Ayyampalayam S."/>
            <person name="Mercati F."/>
            <person name="Riccardi P."/>
            <person name="McKain M.R."/>
            <person name="Kakrana A."/>
            <person name="Tang H."/>
            <person name="Ray J."/>
            <person name="Groenendijk J."/>
            <person name="Arikit S."/>
            <person name="Mathioni S.M."/>
            <person name="Nakano M."/>
            <person name="Shan H."/>
            <person name="Telgmann-Rauber A."/>
            <person name="Kanno A."/>
            <person name="Yue Z."/>
            <person name="Chen H."/>
            <person name="Li W."/>
            <person name="Chen Y."/>
            <person name="Xu X."/>
            <person name="Zhang Y."/>
            <person name="Luo S."/>
            <person name="Chen H."/>
            <person name="Gao J."/>
            <person name="Mao Z."/>
            <person name="Pires J.C."/>
            <person name="Luo M."/>
            <person name="Kudrna D."/>
            <person name="Wing R.A."/>
            <person name="Meyers B.C."/>
            <person name="Yi K."/>
            <person name="Kong H."/>
            <person name="Lavrijsen P."/>
            <person name="Sunseri F."/>
            <person name="Falavigna A."/>
            <person name="Ye Y."/>
            <person name="Leebens-Mack J.H."/>
            <person name="Chen G."/>
        </authorList>
    </citation>
    <scope>NUCLEOTIDE SEQUENCE [LARGE SCALE GENOMIC DNA]</scope>
    <source>
        <strain evidence="2">cv. DH0086</strain>
    </source>
</reference>
<dbReference type="Proteomes" id="UP000243459">
    <property type="component" value="Chromosome 7"/>
</dbReference>
<name>A0A5P1EBL1_ASPOF</name>
<protein>
    <submittedName>
        <fullName evidence="1">Uncharacterized protein</fullName>
    </submittedName>
</protein>
<keyword evidence="2" id="KW-1185">Reference proteome</keyword>
<proteinExistence type="predicted"/>
<dbReference type="Gramene" id="ONK62179">
    <property type="protein sequence ID" value="ONK62179"/>
    <property type="gene ID" value="A4U43_C07F1200"/>
</dbReference>
<organism evidence="1 2">
    <name type="scientific">Asparagus officinalis</name>
    <name type="common">Garden asparagus</name>
    <dbReference type="NCBI Taxonomy" id="4686"/>
    <lineage>
        <taxon>Eukaryota</taxon>
        <taxon>Viridiplantae</taxon>
        <taxon>Streptophyta</taxon>
        <taxon>Embryophyta</taxon>
        <taxon>Tracheophyta</taxon>
        <taxon>Spermatophyta</taxon>
        <taxon>Magnoliopsida</taxon>
        <taxon>Liliopsida</taxon>
        <taxon>Asparagales</taxon>
        <taxon>Asparagaceae</taxon>
        <taxon>Asparagoideae</taxon>
        <taxon>Asparagus</taxon>
    </lineage>
</organism>
<sequence>MDPTKPIYLGSAGDGDADEFTITRSSRRYSLLSPLIAMVLERFPWDKLQYHLQSSARAKAAAIDDSSESSLVSRRCDEE</sequence>
<accession>A0A5P1EBL1</accession>